<accession>A0ABS4TE37</accession>
<dbReference type="EMBL" id="JAGINW010000001">
    <property type="protein sequence ID" value="MBP2322680.1"/>
    <property type="molecule type" value="Genomic_DNA"/>
</dbReference>
<feature type="region of interest" description="Disordered" evidence="1">
    <location>
        <begin position="745"/>
        <end position="764"/>
    </location>
</feature>
<evidence type="ECO:0000256" key="1">
    <source>
        <dbReference type="SAM" id="MobiDB-lite"/>
    </source>
</evidence>
<dbReference type="InterPro" id="IPR051162">
    <property type="entry name" value="T4SS_component"/>
</dbReference>
<dbReference type="CDD" id="cd01127">
    <property type="entry name" value="TrwB_TraG_TraD_VirD4"/>
    <property type="match status" value="1"/>
</dbReference>
<protein>
    <submittedName>
        <fullName evidence="2">DNA helicase HerA-like ATPase</fullName>
    </submittedName>
</protein>
<gene>
    <name evidence="2" type="ORF">JOF56_003065</name>
</gene>
<dbReference type="Gene3D" id="3.40.50.300">
    <property type="entry name" value="P-loop containing nucleotide triphosphate hydrolases"/>
    <property type="match status" value="2"/>
</dbReference>
<name>A0ABS4TE37_9PSEU</name>
<reference evidence="2 3" key="1">
    <citation type="submission" date="2021-03" db="EMBL/GenBank/DDBJ databases">
        <title>Sequencing the genomes of 1000 actinobacteria strains.</title>
        <authorList>
            <person name="Klenk H.-P."/>
        </authorList>
    </citation>
    <scope>NUCLEOTIDE SEQUENCE [LARGE SCALE GENOMIC DNA]</scope>
    <source>
        <strain evidence="2 3">DSM 46670</strain>
    </source>
</reference>
<evidence type="ECO:0000313" key="2">
    <source>
        <dbReference type="EMBL" id="MBP2322680.1"/>
    </source>
</evidence>
<keyword evidence="3" id="KW-1185">Reference proteome</keyword>
<sequence length="764" mass="82604">MGEHVSPLRWCDCAGNQAMNRLNNLQPKRQLHRPVMARSSAVANLRWYELFPPHGCSLTDVTAVIRVLAGRARHGIWRTTPVVVFECWIEQGNVRWLLGLDERLATTLPAQLPAQLPSLDLAEVATPSRPPLRSAMTVRSAGLSYPLKLDNAAAVASGCMQIASTLGKRERVVVQWVVGPAAPRHTPPSQFTISEALGLRPPRKPEVGEQRAWHAKVEEPLFAVQGRIGAVARNTPRANALLKLALDALSLADSPHARLQRGRISQATTERLITVIGSGRSWSSVLNASELAMLITWPLAGVPLPGHSGVLVGRAPAALLVPPDDATSPGDRFLGVSLHPADGEQLVTVPAAGATYHTAITGPTGSGKSNAVARMILADAALGHSVLVVEPKGDLIADVLSRLDERRHHQVVVIEPSESGPVVGLNPLAGPPEEAERRADELLHLFRELFGSAIGPRSADVLLHSLITTARLPDGALTDVPVLLTNPQFRRRALAKVSDPLVLAPFWAQFDGFSDGERTQVVAPVLNKLRAFLSRSSIRRMLGQATPRFSVDELFTRPRIVLVNLNRGLLGSETCRIIGALVLTQCWQAIQRRAAVPRTRRHPVVITVDEFQDFVGALDFAEVLSQSRGLGAGWTLLHQNLDQLHPRLAAACLANARSRVAFRPAQKDVRVLADVLGVTPTALEQLGAYEACARLCIDGAMSPPFAVRTLPLPKAAQNAAMLRRHSLERYGVSPTELDDALTTRWQGGDRKADGPVGVTRRRSS</sequence>
<dbReference type="InterPro" id="IPR027417">
    <property type="entry name" value="P-loop_NTPase"/>
</dbReference>
<organism evidence="2 3">
    <name type="scientific">Kibdelosporangium banguiense</name>
    <dbReference type="NCBI Taxonomy" id="1365924"/>
    <lineage>
        <taxon>Bacteria</taxon>
        <taxon>Bacillati</taxon>
        <taxon>Actinomycetota</taxon>
        <taxon>Actinomycetes</taxon>
        <taxon>Pseudonocardiales</taxon>
        <taxon>Pseudonocardiaceae</taxon>
        <taxon>Kibdelosporangium</taxon>
    </lineage>
</organism>
<dbReference type="Proteomes" id="UP001519332">
    <property type="component" value="Unassembled WGS sequence"/>
</dbReference>
<dbReference type="SUPFAM" id="SSF52540">
    <property type="entry name" value="P-loop containing nucleoside triphosphate hydrolases"/>
    <property type="match status" value="1"/>
</dbReference>
<dbReference type="RefSeq" id="WP_209638303.1">
    <property type="nucleotide sequence ID" value="NZ_JAGINW010000001.1"/>
</dbReference>
<dbReference type="PANTHER" id="PTHR30121">
    <property type="entry name" value="UNCHARACTERIZED PROTEIN YJGR-RELATED"/>
    <property type="match status" value="1"/>
</dbReference>
<proteinExistence type="predicted"/>
<evidence type="ECO:0000313" key="3">
    <source>
        <dbReference type="Proteomes" id="UP001519332"/>
    </source>
</evidence>
<dbReference type="PANTHER" id="PTHR30121:SF11">
    <property type="entry name" value="AAA+ ATPASE DOMAIN-CONTAINING PROTEIN"/>
    <property type="match status" value="1"/>
</dbReference>
<comment type="caution">
    <text evidence="2">The sequence shown here is derived from an EMBL/GenBank/DDBJ whole genome shotgun (WGS) entry which is preliminary data.</text>
</comment>